<gene>
    <name evidence="2" type="ORF">P278_05570</name>
</gene>
<organism evidence="2 3">
    <name type="scientific">Zhouia amylolytica AD3</name>
    <dbReference type="NCBI Taxonomy" id="1286632"/>
    <lineage>
        <taxon>Bacteria</taxon>
        <taxon>Pseudomonadati</taxon>
        <taxon>Bacteroidota</taxon>
        <taxon>Flavobacteriia</taxon>
        <taxon>Flavobacteriales</taxon>
        <taxon>Flavobacteriaceae</taxon>
        <taxon>Zhouia</taxon>
    </lineage>
</organism>
<keyword evidence="1" id="KW-1133">Transmembrane helix</keyword>
<dbReference type="GO" id="GO:0008381">
    <property type="term" value="F:mechanosensitive monoatomic ion channel activity"/>
    <property type="evidence" value="ECO:0007669"/>
    <property type="project" value="InterPro"/>
</dbReference>
<dbReference type="EMBL" id="AYXY01000002">
    <property type="protein sequence ID" value="ETN96479.1"/>
    <property type="molecule type" value="Genomic_DNA"/>
</dbReference>
<keyword evidence="3" id="KW-1185">Reference proteome</keyword>
<dbReference type="PANTHER" id="PTHR30221">
    <property type="entry name" value="SMALL-CONDUCTANCE MECHANOSENSITIVE CHANNEL"/>
    <property type="match status" value="1"/>
</dbReference>
<keyword evidence="1" id="KW-0812">Transmembrane</keyword>
<dbReference type="Pfam" id="PF05552">
    <property type="entry name" value="MS_channel_1st_1"/>
    <property type="match status" value="2"/>
</dbReference>
<name>W2URA9_9FLAO</name>
<sequence>MKTTIDLRLLENLLESIYEVTPKLIGGIVLIIVGWLALKMILFVIKKSLKLTRIDDLAKKFYENNPILLSTIKLEPTKVILFFAKWFLILVFVIIGADMLGLTMISNEIGKLIAYLPKFFSAILIFVLGIYGAGLLRNALASLIKAFDLNGSKAISQIVFYILFVIVAIMSLSQAGIDTSVITNNMFLIMGAFLLAFTLALGLGSRDVILRLLLGFYSRKNFQIGQRIKIDKVEGEIIAIDNICLVLMSNNQKTVYPIKQVASKKVEILEG</sequence>
<protein>
    <submittedName>
        <fullName evidence="2">Small-conductance mechanosensitive channel</fullName>
    </submittedName>
</protein>
<dbReference type="InterPro" id="IPR008910">
    <property type="entry name" value="MSC_TM_helix"/>
</dbReference>
<proteinExistence type="predicted"/>
<dbReference type="Proteomes" id="UP000018850">
    <property type="component" value="Unassembled WGS sequence"/>
</dbReference>
<dbReference type="InterPro" id="IPR045275">
    <property type="entry name" value="MscS_archaea/bacteria_type"/>
</dbReference>
<dbReference type="Gene3D" id="1.10.287.1260">
    <property type="match status" value="1"/>
</dbReference>
<keyword evidence="1" id="KW-0472">Membrane</keyword>
<dbReference type="AlphaFoldDB" id="W2URA9"/>
<evidence type="ECO:0000313" key="3">
    <source>
        <dbReference type="Proteomes" id="UP000018850"/>
    </source>
</evidence>
<comment type="caution">
    <text evidence="2">The sequence shown here is derived from an EMBL/GenBank/DDBJ whole genome shotgun (WGS) entry which is preliminary data.</text>
</comment>
<reference evidence="3" key="1">
    <citation type="submission" date="2013-11" db="EMBL/GenBank/DDBJ databases">
        <title>Draft genome sequence from a member of Zhouia, isolated tidal flat.</title>
        <authorList>
            <person name="Jin H."/>
            <person name="Jeon C.O."/>
        </authorList>
    </citation>
    <scope>NUCLEOTIDE SEQUENCE [LARGE SCALE GENOMIC DNA]</scope>
    <source>
        <strain evidence="3">AD3</strain>
    </source>
</reference>
<accession>W2URA9</accession>
<feature type="transmembrane region" description="Helical" evidence="1">
    <location>
        <begin position="24"/>
        <end position="45"/>
    </location>
</feature>
<reference evidence="2 3" key="2">
    <citation type="journal article" date="2016" name="Genome Announc.">
        <title>Draft Genome Sequence of Zhouia amylolytica AD3, Isolated from Tidal Flat Sediment.</title>
        <authorList>
            <person name="Jia B."/>
            <person name="Jin H.M."/>
            <person name="Lee H.J."/>
            <person name="Jeon C.O."/>
        </authorList>
    </citation>
    <scope>NUCLEOTIDE SEQUENCE [LARGE SCALE GENOMIC DNA]</scope>
    <source>
        <strain evidence="2 3">AD3</strain>
    </source>
</reference>
<feature type="transmembrane region" description="Helical" evidence="1">
    <location>
        <begin position="79"/>
        <end position="100"/>
    </location>
</feature>
<feature type="transmembrane region" description="Helical" evidence="1">
    <location>
        <begin position="154"/>
        <end position="173"/>
    </location>
</feature>
<evidence type="ECO:0000256" key="1">
    <source>
        <dbReference type="SAM" id="Phobius"/>
    </source>
</evidence>
<evidence type="ECO:0000313" key="2">
    <source>
        <dbReference type="EMBL" id="ETN96479.1"/>
    </source>
</evidence>
<feature type="transmembrane region" description="Helical" evidence="1">
    <location>
        <begin position="185"/>
        <end position="204"/>
    </location>
</feature>
<dbReference type="RefSeq" id="WP_051413374.1">
    <property type="nucleotide sequence ID" value="NZ_AYXY01000002.1"/>
</dbReference>
<dbReference type="eggNOG" id="COG0668">
    <property type="taxonomic scope" value="Bacteria"/>
</dbReference>
<dbReference type="PANTHER" id="PTHR30221:SF1">
    <property type="entry name" value="SMALL-CONDUCTANCE MECHANOSENSITIVE CHANNEL"/>
    <property type="match status" value="1"/>
</dbReference>
<dbReference type="STRING" id="376730.SAMN04487906_2864"/>
<feature type="transmembrane region" description="Helical" evidence="1">
    <location>
        <begin position="112"/>
        <end position="133"/>
    </location>
</feature>